<dbReference type="AlphaFoldDB" id="A0A6G0LKG1"/>
<dbReference type="Proteomes" id="UP000488956">
    <property type="component" value="Unassembled WGS sequence"/>
</dbReference>
<feature type="compositionally biased region" description="Low complexity" evidence="1">
    <location>
        <begin position="83"/>
        <end position="96"/>
    </location>
</feature>
<protein>
    <submittedName>
        <fullName evidence="2">Uncharacterized protein</fullName>
    </submittedName>
</protein>
<dbReference type="EMBL" id="QXFX01000274">
    <property type="protein sequence ID" value="KAE9122519.1"/>
    <property type="molecule type" value="Genomic_DNA"/>
</dbReference>
<evidence type="ECO:0000313" key="4">
    <source>
        <dbReference type="Proteomes" id="UP000476176"/>
    </source>
</evidence>
<evidence type="ECO:0000313" key="3">
    <source>
        <dbReference type="EMBL" id="KAE9242932.1"/>
    </source>
</evidence>
<accession>A0A6G0LKG1</accession>
<name>A0A6G0LKG1_9STRA</name>
<dbReference type="EMBL" id="QXGC01000257">
    <property type="protein sequence ID" value="KAE9242932.1"/>
    <property type="molecule type" value="Genomic_DNA"/>
</dbReference>
<dbReference type="Proteomes" id="UP000476176">
    <property type="component" value="Unassembled WGS sequence"/>
</dbReference>
<gene>
    <name evidence="3" type="ORF">PF004_g6387</name>
    <name evidence="2" type="ORF">PF010_g6722</name>
</gene>
<evidence type="ECO:0000313" key="5">
    <source>
        <dbReference type="Proteomes" id="UP000488956"/>
    </source>
</evidence>
<feature type="compositionally biased region" description="Basic and acidic residues" evidence="1">
    <location>
        <begin position="31"/>
        <end position="43"/>
    </location>
</feature>
<reference evidence="4 5" key="1">
    <citation type="submission" date="2018-09" db="EMBL/GenBank/DDBJ databases">
        <title>Genomic investigation of the strawberry pathogen Phytophthora fragariae indicates pathogenicity is determined by transcriptional variation in three key races.</title>
        <authorList>
            <person name="Adams T.M."/>
            <person name="Armitage A.D."/>
            <person name="Sobczyk M.K."/>
            <person name="Bates H.J."/>
            <person name="Dunwell J.M."/>
            <person name="Nellist C.F."/>
            <person name="Harrison R.J."/>
        </authorList>
    </citation>
    <scope>NUCLEOTIDE SEQUENCE [LARGE SCALE GENOMIC DNA]</scope>
    <source>
        <strain evidence="3 4">BC-23</strain>
        <strain evidence="2 5">ONT-3</strain>
    </source>
</reference>
<feature type="compositionally biased region" description="Polar residues" evidence="1">
    <location>
        <begin position="103"/>
        <end position="112"/>
    </location>
</feature>
<proteinExistence type="predicted"/>
<evidence type="ECO:0000313" key="2">
    <source>
        <dbReference type="EMBL" id="KAE9122519.1"/>
    </source>
</evidence>
<feature type="region of interest" description="Disordered" evidence="1">
    <location>
        <begin position="1"/>
        <end position="112"/>
    </location>
</feature>
<feature type="compositionally biased region" description="Low complexity" evidence="1">
    <location>
        <begin position="52"/>
        <end position="61"/>
    </location>
</feature>
<sequence>MPRSDKPELAHPSGAAVEPPEPGNDGLQPHQKKEREARERDIPSQDSIVAESQQSQTSQTSLEDQDEPMVEPSTSEQAEEKTPAANPDEAAAQQPQEPAPTPSKNQIQHQHI</sequence>
<organism evidence="2 5">
    <name type="scientific">Phytophthora fragariae</name>
    <dbReference type="NCBI Taxonomy" id="53985"/>
    <lineage>
        <taxon>Eukaryota</taxon>
        <taxon>Sar</taxon>
        <taxon>Stramenopiles</taxon>
        <taxon>Oomycota</taxon>
        <taxon>Peronosporomycetes</taxon>
        <taxon>Peronosporales</taxon>
        <taxon>Peronosporaceae</taxon>
        <taxon>Phytophthora</taxon>
    </lineage>
</organism>
<evidence type="ECO:0000256" key="1">
    <source>
        <dbReference type="SAM" id="MobiDB-lite"/>
    </source>
</evidence>
<comment type="caution">
    <text evidence="2">The sequence shown here is derived from an EMBL/GenBank/DDBJ whole genome shotgun (WGS) entry which is preliminary data.</text>
</comment>